<evidence type="ECO:0000313" key="3">
    <source>
        <dbReference type="Proteomes" id="UP000735302"/>
    </source>
</evidence>
<dbReference type="EMBL" id="BLXT01005251">
    <property type="protein sequence ID" value="GFO21041.1"/>
    <property type="molecule type" value="Genomic_DNA"/>
</dbReference>
<protein>
    <submittedName>
        <fullName evidence="2">Uncharacterized protein</fullName>
    </submittedName>
</protein>
<comment type="caution">
    <text evidence="2">The sequence shown here is derived from an EMBL/GenBank/DDBJ whole genome shotgun (WGS) entry which is preliminary data.</text>
</comment>
<evidence type="ECO:0000256" key="1">
    <source>
        <dbReference type="SAM" id="MobiDB-lite"/>
    </source>
</evidence>
<sequence length="205" mass="23333">MRAGHSQHKSASNLTPAVAQMTSSSKTLETYPRTIRLPSAERRNLKDHHWKVRQPERMESQTHHDDALSFRDMGFMLTWIMAPPKQGRLRNTFKSFVNANLMWPDFEARALQVNFLLQTEQTRAEKPTFNTYAFEVDPEREHVQRAKVETTSLSHLPVTGDLCPGCNKVCSCALGLQSHIRVIPRCSYNNKVTLVGSETISFCCA</sequence>
<feature type="region of interest" description="Disordered" evidence="1">
    <location>
        <begin position="1"/>
        <end position="65"/>
    </location>
</feature>
<feature type="compositionally biased region" description="Basic and acidic residues" evidence="1">
    <location>
        <begin position="53"/>
        <end position="65"/>
    </location>
</feature>
<dbReference type="Proteomes" id="UP000735302">
    <property type="component" value="Unassembled WGS sequence"/>
</dbReference>
<gene>
    <name evidence="2" type="ORF">PoB_004754600</name>
</gene>
<proteinExistence type="predicted"/>
<reference evidence="2 3" key="1">
    <citation type="journal article" date="2021" name="Elife">
        <title>Chloroplast acquisition without the gene transfer in kleptoplastic sea slugs, Plakobranchus ocellatus.</title>
        <authorList>
            <person name="Maeda T."/>
            <person name="Takahashi S."/>
            <person name="Yoshida T."/>
            <person name="Shimamura S."/>
            <person name="Takaki Y."/>
            <person name="Nagai Y."/>
            <person name="Toyoda A."/>
            <person name="Suzuki Y."/>
            <person name="Arimoto A."/>
            <person name="Ishii H."/>
            <person name="Satoh N."/>
            <person name="Nishiyama T."/>
            <person name="Hasebe M."/>
            <person name="Maruyama T."/>
            <person name="Minagawa J."/>
            <person name="Obokata J."/>
            <person name="Shigenobu S."/>
        </authorList>
    </citation>
    <scope>NUCLEOTIDE SEQUENCE [LARGE SCALE GENOMIC DNA]</scope>
</reference>
<organism evidence="2 3">
    <name type="scientific">Plakobranchus ocellatus</name>
    <dbReference type="NCBI Taxonomy" id="259542"/>
    <lineage>
        <taxon>Eukaryota</taxon>
        <taxon>Metazoa</taxon>
        <taxon>Spiralia</taxon>
        <taxon>Lophotrochozoa</taxon>
        <taxon>Mollusca</taxon>
        <taxon>Gastropoda</taxon>
        <taxon>Heterobranchia</taxon>
        <taxon>Euthyneura</taxon>
        <taxon>Panpulmonata</taxon>
        <taxon>Sacoglossa</taxon>
        <taxon>Placobranchoidea</taxon>
        <taxon>Plakobranchidae</taxon>
        <taxon>Plakobranchus</taxon>
    </lineage>
</organism>
<dbReference type="AlphaFoldDB" id="A0AAV4BCF1"/>
<name>A0AAV4BCF1_9GAST</name>
<evidence type="ECO:0000313" key="2">
    <source>
        <dbReference type="EMBL" id="GFO21041.1"/>
    </source>
</evidence>
<keyword evidence="3" id="KW-1185">Reference proteome</keyword>
<feature type="compositionally biased region" description="Polar residues" evidence="1">
    <location>
        <begin position="9"/>
        <end position="28"/>
    </location>
</feature>
<accession>A0AAV4BCF1</accession>